<feature type="transmembrane region" description="Helical" evidence="1">
    <location>
        <begin position="17"/>
        <end position="37"/>
    </location>
</feature>
<gene>
    <name evidence="2" type="ORF">dnl_37830</name>
</gene>
<organism evidence="2 3">
    <name type="scientific">Desulfonema limicola</name>
    <dbReference type="NCBI Taxonomy" id="45656"/>
    <lineage>
        <taxon>Bacteria</taxon>
        <taxon>Pseudomonadati</taxon>
        <taxon>Thermodesulfobacteriota</taxon>
        <taxon>Desulfobacteria</taxon>
        <taxon>Desulfobacterales</taxon>
        <taxon>Desulfococcaceae</taxon>
        <taxon>Desulfonema</taxon>
    </lineage>
</organism>
<name>A0A975GI34_9BACT</name>
<dbReference type="AlphaFoldDB" id="A0A975GI34"/>
<sequence length="38" mass="4591">MILQIFFVKIKILKNKFFFIACNVIFQVLYICSLLQFC</sequence>
<evidence type="ECO:0000313" key="3">
    <source>
        <dbReference type="Proteomes" id="UP000663720"/>
    </source>
</evidence>
<evidence type="ECO:0000256" key="1">
    <source>
        <dbReference type="SAM" id="Phobius"/>
    </source>
</evidence>
<keyword evidence="1" id="KW-0812">Transmembrane</keyword>
<keyword evidence="1" id="KW-1133">Transmembrane helix</keyword>
<keyword evidence="3" id="KW-1185">Reference proteome</keyword>
<accession>A0A975GI34</accession>
<reference evidence="2" key="1">
    <citation type="journal article" date="2021" name="Microb. Physiol.">
        <title>Proteogenomic Insights into the Physiology of Marine, Sulfate-Reducing, Filamentous Desulfonema limicola and Desulfonema magnum.</title>
        <authorList>
            <person name="Schnaars V."/>
            <person name="Wohlbrand L."/>
            <person name="Scheve S."/>
            <person name="Hinrichs C."/>
            <person name="Reinhardt R."/>
            <person name="Rabus R."/>
        </authorList>
    </citation>
    <scope>NUCLEOTIDE SEQUENCE</scope>
    <source>
        <strain evidence="2">5ac10</strain>
    </source>
</reference>
<proteinExistence type="predicted"/>
<keyword evidence="1" id="KW-0472">Membrane</keyword>
<dbReference type="EMBL" id="CP061799">
    <property type="protein sequence ID" value="QTA81448.1"/>
    <property type="molecule type" value="Genomic_DNA"/>
</dbReference>
<evidence type="ECO:0000313" key="2">
    <source>
        <dbReference type="EMBL" id="QTA81448.1"/>
    </source>
</evidence>
<dbReference type="Proteomes" id="UP000663720">
    <property type="component" value="Chromosome"/>
</dbReference>
<dbReference type="KEGG" id="dli:dnl_37830"/>
<protein>
    <submittedName>
        <fullName evidence="2">Uncharacterized protein</fullName>
    </submittedName>
</protein>